<dbReference type="Proteomes" id="UP000324705">
    <property type="component" value="Chromosome 4A"/>
</dbReference>
<accession>A0A9R0SK18</accession>
<dbReference type="EMBL" id="LT934117">
    <property type="protein sequence ID" value="VAH96755.1"/>
    <property type="molecule type" value="Genomic_DNA"/>
</dbReference>
<name>A0A9R0SK18_TRITD</name>
<dbReference type="InterPro" id="IPR044997">
    <property type="entry name" value="F-box_plant"/>
</dbReference>
<dbReference type="AlphaFoldDB" id="A0A9R0SK18"/>
<evidence type="ECO:0000313" key="1">
    <source>
        <dbReference type="EMBL" id="VAH96755.1"/>
    </source>
</evidence>
<protein>
    <submittedName>
        <fullName evidence="1">Uncharacterized protein</fullName>
    </submittedName>
</protein>
<organism evidence="1 2">
    <name type="scientific">Triticum turgidum subsp. durum</name>
    <name type="common">Durum wheat</name>
    <name type="synonym">Triticum durum</name>
    <dbReference type="NCBI Taxonomy" id="4567"/>
    <lineage>
        <taxon>Eukaryota</taxon>
        <taxon>Viridiplantae</taxon>
        <taxon>Streptophyta</taxon>
        <taxon>Embryophyta</taxon>
        <taxon>Tracheophyta</taxon>
        <taxon>Spermatophyta</taxon>
        <taxon>Magnoliopsida</taxon>
        <taxon>Liliopsida</taxon>
        <taxon>Poales</taxon>
        <taxon>Poaceae</taxon>
        <taxon>BOP clade</taxon>
        <taxon>Pooideae</taxon>
        <taxon>Triticodae</taxon>
        <taxon>Triticeae</taxon>
        <taxon>Triticinae</taxon>
        <taxon>Triticum</taxon>
    </lineage>
</organism>
<gene>
    <name evidence="1" type="ORF">TRITD_4Av1G212530</name>
</gene>
<reference evidence="1 2" key="1">
    <citation type="submission" date="2017-09" db="EMBL/GenBank/DDBJ databases">
        <authorList>
            <consortium name="International Durum Wheat Genome Sequencing Consortium (IDWGSC)"/>
            <person name="Milanesi L."/>
        </authorList>
    </citation>
    <scope>NUCLEOTIDE SEQUENCE [LARGE SCALE GENOMIC DNA]</scope>
    <source>
        <strain evidence="2">cv. Svevo</strain>
    </source>
</reference>
<dbReference type="PANTHER" id="PTHR32153">
    <property type="entry name" value="OJ000223_09.16 PROTEIN"/>
    <property type="match status" value="1"/>
</dbReference>
<keyword evidence="2" id="KW-1185">Reference proteome</keyword>
<proteinExistence type="predicted"/>
<sequence length="113" mass="13149">MKLSRTRHTCGKKLYDTAEKTNVVWEPSKDLKHLNLKLLMMLGFEEEVKVTNYIRLVMAHVVRLKRIELHGEDPCKECNAIDPRRSQVDEASRRQIKERLTLESSSSAKIIIC</sequence>
<evidence type="ECO:0000313" key="2">
    <source>
        <dbReference type="Proteomes" id="UP000324705"/>
    </source>
</evidence>
<dbReference type="Gramene" id="TRITD4Av1G212530.1">
    <property type="protein sequence ID" value="TRITD4Av1G212530.1"/>
    <property type="gene ID" value="TRITD4Av1G212530"/>
</dbReference>